<name>A0A935K1S1_9RHOO</name>
<comment type="caution">
    <text evidence="1">The sequence shown here is derived from an EMBL/GenBank/DDBJ whole genome shotgun (WGS) entry which is preliminary data.</text>
</comment>
<protein>
    <submittedName>
        <fullName evidence="1">Uncharacterized protein</fullName>
    </submittedName>
</protein>
<proteinExistence type="predicted"/>
<evidence type="ECO:0000313" key="2">
    <source>
        <dbReference type="Proteomes" id="UP000739411"/>
    </source>
</evidence>
<evidence type="ECO:0000313" key="1">
    <source>
        <dbReference type="EMBL" id="MBK7417550.1"/>
    </source>
</evidence>
<reference evidence="1 2" key="1">
    <citation type="submission" date="2020-10" db="EMBL/GenBank/DDBJ databases">
        <title>Connecting structure to function with the recovery of over 1000 high-quality activated sludge metagenome-assembled genomes encoding full-length rRNA genes using long-read sequencing.</title>
        <authorList>
            <person name="Singleton C.M."/>
            <person name="Petriglieri F."/>
            <person name="Kristensen J.M."/>
            <person name="Kirkegaard R.H."/>
            <person name="Michaelsen T.Y."/>
            <person name="Andersen M.H."/>
            <person name="Karst S.M."/>
            <person name="Dueholm M.S."/>
            <person name="Nielsen P.H."/>
            <person name="Albertsen M."/>
        </authorList>
    </citation>
    <scope>NUCLEOTIDE SEQUENCE [LARGE SCALE GENOMIC DNA]</scope>
    <source>
        <strain evidence="1">EsbW_18-Q3-R4-48_BATAC.463</strain>
    </source>
</reference>
<dbReference type="EMBL" id="JADJMS010000052">
    <property type="protein sequence ID" value="MBK7417550.1"/>
    <property type="molecule type" value="Genomic_DNA"/>
</dbReference>
<organism evidence="1 2">
    <name type="scientific">Candidatus Dechloromonas phosphorivorans</name>
    <dbReference type="NCBI Taxonomy" id="2899244"/>
    <lineage>
        <taxon>Bacteria</taxon>
        <taxon>Pseudomonadati</taxon>
        <taxon>Pseudomonadota</taxon>
        <taxon>Betaproteobacteria</taxon>
        <taxon>Rhodocyclales</taxon>
        <taxon>Azonexaceae</taxon>
        <taxon>Dechloromonas</taxon>
    </lineage>
</organism>
<dbReference type="Proteomes" id="UP000739411">
    <property type="component" value="Unassembled WGS sequence"/>
</dbReference>
<gene>
    <name evidence="1" type="ORF">IPJ38_23185</name>
</gene>
<accession>A0A935K1S1</accession>
<sequence length="100" mass="10979">MVHWLVPERARPIVKQPKLTEKSPVFSSASGVGKLARQVNRRRTANNNVKRFALLASIENDLAGKKCPIMNKGIDNFQLALGQIAEELGIGELMANLIVS</sequence>
<dbReference type="AlphaFoldDB" id="A0A935K1S1"/>